<dbReference type="InterPro" id="IPR036567">
    <property type="entry name" value="RHF-like"/>
</dbReference>
<dbReference type="GO" id="GO:0022627">
    <property type="term" value="C:cytosolic small ribosomal subunit"/>
    <property type="evidence" value="ECO:0007669"/>
    <property type="project" value="TreeGrafter"/>
</dbReference>
<dbReference type="GO" id="GO:0045900">
    <property type="term" value="P:negative regulation of translational elongation"/>
    <property type="evidence" value="ECO:0007669"/>
    <property type="project" value="TreeGrafter"/>
</dbReference>
<dbReference type="SUPFAM" id="SSF69754">
    <property type="entry name" value="Ribosome binding protein Y (YfiA homologue)"/>
    <property type="match status" value="1"/>
</dbReference>
<dbReference type="AlphaFoldDB" id="A0A2M6W5R8"/>
<dbReference type="PANTHER" id="PTHR33231:SF1">
    <property type="entry name" value="30S RIBOSOMAL PROTEIN"/>
    <property type="match status" value="1"/>
</dbReference>
<name>A0A2M6W5R8_9BACT</name>
<dbReference type="NCBIfam" id="TIGR00741">
    <property type="entry name" value="yfiA"/>
    <property type="match status" value="1"/>
</dbReference>
<comment type="caution">
    <text evidence="2">The sequence shown here is derived from an EMBL/GenBank/DDBJ whole genome shotgun (WGS) entry which is preliminary data.</text>
</comment>
<evidence type="ECO:0000256" key="1">
    <source>
        <dbReference type="ARBA" id="ARBA00022845"/>
    </source>
</evidence>
<proteinExistence type="predicted"/>
<dbReference type="Gene3D" id="3.30.160.100">
    <property type="entry name" value="Ribosome hibernation promotion factor-like"/>
    <property type="match status" value="1"/>
</dbReference>
<dbReference type="InterPro" id="IPR003489">
    <property type="entry name" value="RHF/RaiA"/>
</dbReference>
<reference evidence="3" key="1">
    <citation type="submission" date="2017-09" db="EMBL/GenBank/DDBJ databases">
        <title>Depth-based differentiation of microbial function through sediment-hosted aquifers and enrichment of novel symbionts in the deep terrestrial subsurface.</title>
        <authorList>
            <person name="Probst A.J."/>
            <person name="Ladd B."/>
            <person name="Jarett J.K."/>
            <person name="Geller-Mcgrath D.E."/>
            <person name="Sieber C.M.K."/>
            <person name="Emerson J.B."/>
            <person name="Anantharaman K."/>
            <person name="Thomas B.C."/>
            <person name="Malmstrom R."/>
            <person name="Stieglmeier M."/>
            <person name="Klingl A."/>
            <person name="Woyke T."/>
            <person name="Ryan C.M."/>
            <person name="Banfield J.F."/>
        </authorList>
    </citation>
    <scope>NUCLEOTIDE SEQUENCE [LARGE SCALE GENOMIC DNA]</scope>
</reference>
<dbReference type="InterPro" id="IPR050574">
    <property type="entry name" value="HPF/YfiA_ribosome-assoc"/>
</dbReference>
<accession>A0A2M6W5R8</accession>
<dbReference type="Pfam" id="PF02482">
    <property type="entry name" value="Ribosomal_S30AE"/>
    <property type="match status" value="1"/>
</dbReference>
<keyword evidence="1" id="KW-0810">Translation regulation</keyword>
<evidence type="ECO:0000313" key="2">
    <source>
        <dbReference type="EMBL" id="PIT88114.1"/>
    </source>
</evidence>
<sequence>MVNMNIIITGRGIELTEPIKEYIEKKIGGLDKFYDRVIKAEVKVGKQSQHHLKGDIFVAECKLDVPGVDPFASVNEKNLYKAIDKLRDYLENELKKHKVKQREKTKKAKRVVRQYKAYQD</sequence>
<gene>
    <name evidence="2" type="primary">raiA</name>
    <name evidence="2" type="ORF">COU29_03830</name>
</gene>
<dbReference type="CDD" id="cd00552">
    <property type="entry name" value="RaiA"/>
    <property type="match status" value="1"/>
</dbReference>
<dbReference type="EMBL" id="PFBV01000005">
    <property type="protein sequence ID" value="PIT88114.1"/>
    <property type="molecule type" value="Genomic_DNA"/>
</dbReference>
<dbReference type="PANTHER" id="PTHR33231">
    <property type="entry name" value="30S RIBOSOMAL PROTEIN"/>
    <property type="match status" value="1"/>
</dbReference>
<protein>
    <submittedName>
        <fullName evidence="2">Ribosomal subunit interface protein</fullName>
    </submittedName>
</protein>
<organism evidence="2 3">
    <name type="scientific">Candidatus Magasanikbacteria bacterium CG10_big_fil_rev_8_21_14_0_10_36_32</name>
    <dbReference type="NCBI Taxonomy" id="1974646"/>
    <lineage>
        <taxon>Bacteria</taxon>
        <taxon>Candidatus Magasanikiibacteriota</taxon>
    </lineage>
</organism>
<dbReference type="GO" id="GO:0043024">
    <property type="term" value="F:ribosomal small subunit binding"/>
    <property type="evidence" value="ECO:0007669"/>
    <property type="project" value="TreeGrafter"/>
</dbReference>
<dbReference type="Proteomes" id="UP000231426">
    <property type="component" value="Unassembled WGS sequence"/>
</dbReference>
<evidence type="ECO:0000313" key="3">
    <source>
        <dbReference type="Proteomes" id="UP000231426"/>
    </source>
</evidence>